<dbReference type="PANTHER" id="PTHR44051">
    <property type="entry name" value="GLUTATHIONE S-TRANSFERASE-RELATED"/>
    <property type="match status" value="1"/>
</dbReference>
<dbReference type="Proteomes" id="UP000235005">
    <property type="component" value="Unassembled WGS sequence"/>
</dbReference>
<evidence type="ECO:0000313" key="5">
    <source>
        <dbReference type="Proteomes" id="UP000235005"/>
    </source>
</evidence>
<evidence type="ECO:0000259" key="3">
    <source>
        <dbReference type="PROSITE" id="PS50405"/>
    </source>
</evidence>
<dbReference type="InterPro" id="IPR036249">
    <property type="entry name" value="Thioredoxin-like_sf"/>
</dbReference>
<dbReference type="InterPro" id="IPR004046">
    <property type="entry name" value="GST_C"/>
</dbReference>
<dbReference type="InterPro" id="IPR040079">
    <property type="entry name" value="Glutathione_S-Trfase"/>
</dbReference>
<dbReference type="Pfam" id="PF00043">
    <property type="entry name" value="GST_C"/>
    <property type="match status" value="1"/>
</dbReference>
<sequence length="225" mass="25663">MIDLYFWPTPNAYKVSIMLAEVGMLGNVIPIDITAGAQHDSRYLEICPNGKVPAIVDHEGSNGSPIAIFESGAILWYLAEKAGKLIPNDPTNRLESLQWLMFQVGGVGPMLGQAHHFREYAPMEINYAIERYTNEAQRIYRVLDKRLGPTDYLAGEFSVADIATFPWIRTRKLHGQVLDDFPNINRWYQRIKKRPAVRQGLSVLSESKRWQAKPDTDAWQVMFKN</sequence>
<keyword evidence="4" id="KW-0808">Transferase</keyword>
<dbReference type="Gene3D" id="1.20.1050.10">
    <property type="match status" value="1"/>
</dbReference>
<gene>
    <name evidence="4" type="ORF">C0039_15500</name>
</gene>
<name>A0A2N5X014_9GAMM</name>
<dbReference type="GO" id="GO:0016740">
    <property type="term" value="F:transferase activity"/>
    <property type="evidence" value="ECO:0007669"/>
    <property type="project" value="UniProtKB-KW"/>
</dbReference>
<feature type="domain" description="GST N-terminal" evidence="2">
    <location>
        <begin position="1"/>
        <end position="86"/>
    </location>
</feature>
<dbReference type="RefSeq" id="WP_101518589.1">
    <property type="nucleotide sequence ID" value="NZ_PKUS01000023.1"/>
</dbReference>
<proteinExistence type="inferred from homology"/>
<feature type="domain" description="GST C-terminal" evidence="3">
    <location>
        <begin position="89"/>
        <end position="218"/>
    </location>
</feature>
<keyword evidence="5" id="KW-1185">Reference proteome</keyword>
<dbReference type="InterPro" id="IPR010987">
    <property type="entry name" value="Glutathione-S-Trfase_C-like"/>
</dbReference>
<dbReference type="SUPFAM" id="SSF47616">
    <property type="entry name" value="GST C-terminal domain-like"/>
    <property type="match status" value="1"/>
</dbReference>
<dbReference type="PROSITE" id="PS50405">
    <property type="entry name" value="GST_CTER"/>
    <property type="match status" value="1"/>
</dbReference>
<dbReference type="CDD" id="cd03048">
    <property type="entry name" value="GST_N_Ure2p_like"/>
    <property type="match status" value="1"/>
</dbReference>
<reference evidence="4 5" key="1">
    <citation type="submission" date="2018-01" db="EMBL/GenBank/DDBJ databases">
        <title>The draft genome sequence of Halioglobus lutimaris HF004.</title>
        <authorList>
            <person name="Du Z.-J."/>
            <person name="Shi M.-J."/>
        </authorList>
    </citation>
    <scope>NUCLEOTIDE SEQUENCE [LARGE SCALE GENOMIC DNA]</scope>
    <source>
        <strain evidence="4 5">HF004</strain>
    </source>
</reference>
<dbReference type="Pfam" id="PF02798">
    <property type="entry name" value="GST_N"/>
    <property type="match status" value="1"/>
</dbReference>
<dbReference type="SFLD" id="SFLDS00019">
    <property type="entry name" value="Glutathione_Transferase_(cytos"/>
    <property type="match status" value="1"/>
</dbReference>
<comment type="caution">
    <text evidence="4">The sequence shown here is derived from an EMBL/GenBank/DDBJ whole genome shotgun (WGS) entry which is preliminary data.</text>
</comment>
<dbReference type="InterPro" id="IPR004045">
    <property type="entry name" value="Glutathione_S-Trfase_N"/>
</dbReference>
<dbReference type="EMBL" id="PKUS01000023">
    <property type="protein sequence ID" value="PLW67822.1"/>
    <property type="molecule type" value="Genomic_DNA"/>
</dbReference>
<evidence type="ECO:0000313" key="4">
    <source>
        <dbReference type="EMBL" id="PLW67822.1"/>
    </source>
</evidence>
<dbReference type="InterPro" id="IPR036282">
    <property type="entry name" value="Glutathione-S-Trfase_C_sf"/>
</dbReference>
<organism evidence="4 5">
    <name type="scientific">Pseudohalioglobus lutimaris</name>
    <dbReference type="NCBI Taxonomy" id="1737061"/>
    <lineage>
        <taxon>Bacteria</taxon>
        <taxon>Pseudomonadati</taxon>
        <taxon>Pseudomonadota</taxon>
        <taxon>Gammaproteobacteria</taxon>
        <taxon>Cellvibrionales</taxon>
        <taxon>Halieaceae</taxon>
        <taxon>Pseudohalioglobus</taxon>
    </lineage>
</organism>
<evidence type="ECO:0000256" key="1">
    <source>
        <dbReference type="RuleBase" id="RU003494"/>
    </source>
</evidence>
<dbReference type="SFLD" id="SFLDG00358">
    <property type="entry name" value="Main_(cytGST)"/>
    <property type="match status" value="1"/>
</dbReference>
<dbReference type="SFLD" id="SFLDG01151">
    <property type="entry name" value="Main.2:_Nu-like"/>
    <property type="match status" value="1"/>
</dbReference>
<dbReference type="PROSITE" id="PS50404">
    <property type="entry name" value="GST_NTER"/>
    <property type="match status" value="1"/>
</dbReference>
<evidence type="ECO:0000259" key="2">
    <source>
        <dbReference type="PROSITE" id="PS50404"/>
    </source>
</evidence>
<dbReference type="OrthoDB" id="9810080at2"/>
<dbReference type="PANTHER" id="PTHR44051:SF8">
    <property type="entry name" value="GLUTATHIONE S-TRANSFERASE GSTA"/>
    <property type="match status" value="1"/>
</dbReference>
<dbReference type="Gene3D" id="3.40.30.10">
    <property type="entry name" value="Glutaredoxin"/>
    <property type="match status" value="1"/>
</dbReference>
<accession>A0A2N5X014</accession>
<comment type="similarity">
    <text evidence="1">Belongs to the GST superfamily.</text>
</comment>
<dbReference type="AlphaFoldDB" id="A0A2N5X014"/>
<dbReference type="SUPFAM" id="SSF52833">
    <property type="entry name" value="Thioredoxin-like"/>
    <property type="match status" value="1"/>
</dbReference>
<protein>
    <submittedName>
        <fullName evidence="4">Glutathione S-transferase</fullName>
    </submittedName>
</protein>